<feature type="compositionally biased region" description="Polar residues" evidence="2">
    <location>
        <begin position="1"/>
        <end position="15"/>
    </location>
</feature>
<evidence type="ECO:0000313" key="4">
    <source>
        <dbReference type="Proteomes" id="UP000673552"/>
    </source>
</evidence>
<sequence length="1250" mass="133907">MQTAPPTQQRRTFSRANGVDGTAVPRLVAAEERHRKNLQHIQQLKQALCSTVSRDGTPSMSAPPSRGWSLPSSTFSVQPPSGSSWMAPAFESPSGVVGSPSQQSWTTAPASHRLAWTHASATALRESQQEVERLVQERNKLQRQCMEWASLLSEASRGAPGIICTEAPLASPSAGEASAPSIVHEAALAVVRQVARCYPDIVREAKVKSGAVKENTSVPQCARSSALAASHEGELNMELPHGNISPPLTTEEVADTLHCLAEFLPRLASMTAGSKIVAATGSDLLHHIHALEEERQSDCLAVLSIADHLSDVAAQLRREAAEKDEALRAMQETVEGLVEEKTEWARRARASEEALVERCEQHSRREKAWEREVAALMQSEQTAEAASEAAVVPPASVAVAVADDVGGASVAEVREGHLAQLQQELDNKQAALSSLQEEYRALQATHAELRTRSQQAEVFHRQRIAALESQLHPLEAELQAQACVIESTLRKLEELSVAHRAEAAALSESHSAILAGKEVELLSLQEAKERVEVELAERSADAAQMRAELKSVAGKVAAALSVSDRSCSLSLVCNGAPVENSSETTSPLRFGGLREDGGKASLQMGKTGTPSDRDRVDSDDVGDAADSPTTGVDVRRLQQSLKRMSRERLALKRKLEHRVGALAEMESELEAAQRLVTQRDAQVQVLAAELETAKATATSALADVKAPGKDDTGEEEADAETPLMDFVELERYEDEGTLYPVPVDLSEWLLGCTEEASVRFSTYVQRHLNENERLRVAAVGPLYHIGFTLLRIEGLLGHEEDPLRLPVTWRRFLFQLQHVLDAQLQATVLSPADSAKCFYALASAAGLFGNRADLRPDPLTGYSLIMAAMCVCLRSPAAACSIDSSFKWRCCRAILLHVSHYEDGKATNQANRSSEGADAPAPDDLFLALCAELPETTTLPEEDAGDEETTASGGTASGRPLCSMRLATLLTSGLLSDHLPIAQFALCAAALSVMAALGGVRHSASSPAEATGLLGAARPHRGSAQRNDVAQLLMYVARHECLLFGWAQEMDDAVANGEGGATSRYGHRANMKSLTLSSLGISAAWPASVGGPKASSGSAAISSGAPPPPEAESITQLLIFLCAGLLPALILAALRCPSLERGSKLIDAFFRTRRLLMAKRAALLAGNLTDASASSESVAGVSLLLPEAQLRSLVNAALAPITHTTTFPQLTVPVPVAEYEQLHRELLSLYETNDTYHRYIQELLSAAEAA</sequence>
<evidence type="ECO:0000256" key="2">
    <source>
        <dbReference type="SAM" id="MobiDB-lite"/>
    </source>
</evidence>
<evidence type="ECO:0000313" key="3">
    <source>
        <dbReference type="EMBL" id="KAG5471282.1"/>
    </source>
</evidence>
<accession>A0A836FXS4</accession>
<feature type="region of interest" description="Disordered" evidence="2">
    <location>
        <begin position="937"/>
        <end position="957"/>
    </location>
</feature>
<organism evidence="3 4">
    <name type="scientific">Leishmania martiniquensis</name>
    <dbReference type="NCBI Taxonomy" id="1580590"/>
    <lineage>
        <taxon>Eukaryota</taxon>
        <taxon>Discoba</taxon>
        <taxon>Euglenozoa</taxon>
        <taxon>Kinetoplastea</taxon>
        <taxon>Metakinetoplastina</taxon>
        <taxon>Trypanosomatida</taxon>
        <taxon>Trypanosomatidae</taxon>
        <taxon>Leishmaniinae</taxon>
        <taxon>Leishmania</taxon>
    </lineage>
</organism>
<feature type="coiled-coil region" evidence="1">
    <location>
        <begin position="124"/>
        <end position="151"/>
    </location>
</feature>
<feature type="compositionally biased region" description="Polar residues" evidence="2">
    <location>
        <begin position="52"/>
        <end position="62"/>
    </location>
</feature>
<dbReference type="EMBL" id="JAFEUZ010000031">
    <property type="protein sequence ID" value="KAG5471282.1"/>
    <property type="molecule type" value="Genomic_DNA"/>
</dbReference>
<dbReference type="Proteomes" id="UP000673552">
    <property type="component" value="Unassembled WGS sequence"/>
</dbReference>
<feature type="region of interest" description="Disordered" evidence="2">
    <location>
        <begin position="576"/>
        <end position="638"/>
    </location>
</feature>
<name>A0A836FXS4_9TRYP</name>
<dbReference type="AlphaFoldDB" id="A0A836FXS4"/>
<keyword evidence="1" id="KW-0175">Coiled coil</keyword>
<dbReference type="KEGG" id="lmat:92511489"/>
<proteinExistence type="predicted"/>
<feature type="compositionally biased region" description="Acidic residues" evidence="2">
    <location>
        <begin position="940"/>
        <end position="949"/>
    </location>
</feature>
<feature type="coiled-coil region" evidence="1">
    <location>
        <begin position="514"/>
        <end position="548"/>
    </location>
</feature>
<feature type="region of interest" description="Disordered" evidence="2">
    <location>
        <begin position="52"/>
        <end position="75"/>
    </location>
</feature>
<dbReference type="GeneID" id="92511489"/>
<dbReference type="OrthoDB" id="272989at2759"/>
<dbReference type="RefSeq" id="XP_067176256.1">
    <property type="nucleotide sequence ID" value="XM_067318977.1"/>
</dbReference>
<reference evidence="4" key="2">
    <citation type="journal article" date="2021" name="Sci. Data">
        <title>Chromosome-scale genome sequencing, assembly and annotation of six genomes from subfamily Leishmaniinae.</title>
        <authorList>
            <person name="Almutairi H."/>
            <person name="Urbaniak M.D."/>
            <person name="Bates M.D."/>
            <person name="Jariyapan N."/>
            <person name="Kwakye-Nuako G."/>
            <person name="Thomaz Soccol V."/>
            <person name="Al-Salem W.S."/>
            <person name="Dillon R.J."/>
            <person name="Bates P.A."/>
            <person name="Gatherer D."/>
        </authorList>
    </citation>
    <scope>NUCLEOTIDE SEQUENCE [LARGE SCALE GENOMIC DNA]</scope>
</reference>
<reference evidence="4" key="1">
    <citation type="journal article" date="2021" name="Microbiol. Resour. Announc.">
        <title>LGAAP: Leishmaniinae Genome Assembly and Annotation Pipeline.</title>
        <authorList>
            <person name="Almutairi H."/>
            <person name="Urbaniak M.D."/>
            <person name="Bates M.D."/>
            <person name="Jariyapan N."/>
            <person name="Kwakye-Nuako G."/>
            <person name="Thomaz-Soccol V."/>
            <person name="Al-Salem W.S."/>
            <person name="Dillon R.J."/>
            <person name="Bates P.A."/>
            <person name="Gatherer D."/>
        </authorList>
    </citation>
    <scope>NUCLEOTIDE SEQUENCE [LARGE SCALE GENOMIC DNA]</scope>
</reference>
<gene>
    <name evidence="3" type="ORF">LSCM1_01356</name>
</gene>
<evidence type="ECO:0000256" key="1">
    <source>
        <dbReference type="SAM" id="Coils"/>
    </source>
</evidence>
<feature type="coiled-coil region" evidence="1">
    <location>
        <begin position="418"/>
        <end position="452"/>
    </location>
</feature>
<feature type="region of interest" description="Disordered" evidence="2">
    <location>
        <begin position="1"/>
        <end position="24"/>
    </location>
</feature>
<keyword evidence="4" id="KW-1185">Reference proteome</keyword>
<protein>
    <submittedName>
        <fullName evidence="3">Uncharacterized protein</fullName>
    </submittedName>
</protein>
<comment type="caution">
    <text evidence="3">The sequence shown here is derived from an EMBL/GenBank/DDBJ whole genome shotgun (WGS) entry which is preliminary data.</text>
</comment>
<feature type="coiled-coil region" evidence="1">
    <location>
        <begin position="313"/>
        <end position="340"/>
    </location>
</feature>